<keyword evidence="5" id="KW-0813">Transport</keyword>
<dbReference type="GO" id="GO:0042314">
    <property type="term" value="F:bacteriochlorophyll binding"/>
    <property type="evidence" value="ECO:0007669"/>
    <property type="project" value="UniProtKB-KW"/>
</dbReference>
<feature type="binding site" evidence="23">
    <location>
        <position position="226"/>
    </location>
    <ligand>
        <name>ubiquinone-8</name>
        <dbReference type="ChEBI" id="CHEBI:61683"/>
    </ligand>
</feature>
<dbReference type="Proteomes" id="UP000266934">
    <property type="component" value="Chromosome"/>
</dbReference>
<feature type="binding site" evidence="23">
    <location>
        <position position="225"/>
    </location>
    <ligand>
        <name>ubiquinone-8</name>
        <dbReference type="ChEBI" id="CHEBI:61683"/>
    </ligand>
</feature>
<name>A0A348FW72_9HYPH</name>
<dbReference type="GO" id="GO:0030077">
    <property type="term" value="C:plasma membrane light-harvesting complex"/>
    <property type="evidence" value="ECO:0007669"/>
    <property type="project" value="InterPro"/>
</dbReference>
<protein>
    <recommendedName>
        <fullName evidence="4">Reaction center protein L chain</fullName>
    </recommendedName>
    <alternativeName>
        <fullName evidence="18">Photosynthetic reaction center L subunit</fullName>
    </alternativeName>
</protein>
<evidence type="ECO:0000256" key="12">
    <source>
        <dbReference type="ARBA" id="ARBA00022956"/>
    </source>
</evidence>
<dbReference type="PDB" id="9J2F">
    <property type="method" value="EM"/>
    <property type="resolution" value="2.20 A"/>
    <property type="chains" value="L=1-274"/>
</dbReference>
<dbReference type="GO" id="GO:0046872">
    <property type="term" value="F:metal ion binding"/>
    <property type="evidence" value="ECO:0007669"/>
    <property type="project" value="UniProtKB-KW"/>
</dbReference>
<keyword evidence="16" id="KW-0408">Iron</keyword>
<accession>A0A348FW72</accession>
<evidence type="ECO:0000256" key="9">
    <source>
        <dbReference type="ARBA" id="ARBA00022692"/>
    </source>
</evidence>
<keyword evidence="10 23" id="KW-0479">Metal-binding</keyword>
<sequence length="274" mass="30385">MALLSFERKYRVRGGTLIGGDLFDFWVGPFYVGFFGVSAIFFIFLGVSLIGYAASQGPSLDPFAISINPPDLKYGFAGAPLLEGGFWQAITVCAIGAFISWQLREVEISRKLGMGWHVPIAFGVPIFMFLVLQVFRPILMGGWGFAFPYGILSHLDWVNNFGFQYLNWHYNPGHMSSVSFLFANAMALGLHGGLILSVANPGDGDKVKTAEHENAYFRDVVGYSIGALAIHRLGLFLASNIFLTGAFGTIASGPFWTRGWPEWWGWWLDIPFWS</sequence>
<dbReference type="InterPro" id="IPR036854">
    <property type="entry name" value="Photo_II_D1/D2_sf"/>
</dbReference>
<evidence type="ECO:0000256" key="11">
    <source>
        <dbReference type="ARBA" id="ARBA00022842"/>
    </source>
</evidence>
<dbReference type="KEGG" id="blag:BLTE_02400"/>
<evidence type="ECO:0000256" key="17">
    <source>
        <dbReference type="ARBA" id="ARBA00023136"/>
    </source>
</evidence>
<dbReference type="EMBL" id="AP018907">
    <property type="protein sequence ID" value="BBF91555.1"/>
    <property type="molecule type" value="Genomic_DNA"/>
</dbReference>
<evidence type="ECO:0000256" key="20">
    <source>
        <dbReference type="SAM" id="Phobius"/>
    </source>
</evidence>
<keyword evidence="7" id="KW-0148">Chlorophyll</keyword>
<evidence type="ECO:0000256" key="3">
    <source>
        <dbReference type="ARBA" id="ARBA00008204"/>
    </source>
</evidence>
<evidence type="ECO:0000256" key="13">
    <source>
        <dbReference type="ARBA" id="ARBA00022982"/>
    </source>
</evidence>
<dbReference type="AlphaFoldDB" id="A0A348FW72"/>
<reference evidence="21 22" key="1">
    <citation type="submission" date="2018-08" db="EMBL/GenBank/DDBJ databases">
        <title>Complete genome sequencing of Blastochloris tepida GI.</title>
        <authorList>
            <person name="Tsukatani Y."/>
            <person name="Mori H."/>
        </authorList>
    </citation>
    <scope>NUCLEOTIDE SEQUENCE [LARGE SCALE GENOMIC DNA]</scope>
    <source>
        <strain evidence="21 22">GI</strain>
    </source>
</reference>
<dbReference type="RefSeq" id="WP_126396865.1">
    <property type="nucleotide sequence ID" value="NZ_AP018907.1"/>
</dbReference>
<feature type="transmembrane region" description="Helical" evidence="20">
    <location>
        <begin position="85"/>
        <end position="103"/>
    </location>
</feature>
<proteinExistence type="evidence at protein level"/>
<comment type="subcellular location">
    <subcellularLocation>
        <location evidence="2">Endomembrane system</location>
        <topology evidence="2">Multi-pass membrane protein</topology>
    </subcellularLocation>
</comment>
<dbReference type="GO" id="GO:0012505">
    <property type="term" value="C:endomembrane system"/>
    <property type="evidence" value="ECO:0007669"/>
    <property type="project" value="UniProtKB-SubCell"/>
</dbReference>
<organism evidence="21 22">
    <name type="scientific">Blastochloris tepida</name>
    <dbReference type="NCBI Taxonomy" id="2233851"/>
    <lineage>
        <taxon>Bacteria</taxon>
        <taxon>Pseudomonadati</taxon>
        <taxon>Pseudomonadota</taxon>
        <taxon>Alphaproteobacteria</taxon>
        <taxon>Hyphomicrobiales</taxon>
        <taxon>Blastochloridaceae</taxon>
        <taxon>Blastochloris</taxon>
    </lineage>
</organism>
<evidence type="ECO:0000313" key="22">
    <source>
        <dbReference type="Proteomes" id="UP000266934"/>
    </source>
</evidence>
<comment type="function">
    <text evidence="1">The reaction center is a membrane-bound complex that mediates the initial photochemical event in the electron transfer process of photosynthesis.</text>
</comment>
<keyword evidence="15" id="KW-0157">Chromophore</keyword>
<dbReference type="SUPFAM" id="SSF81483">
    <property type="entry name" value="Bacterial photosystem II reaction centre, L and M subunits"/>
    <property type="match status" value="1"/>
</dbReference>
<evidence type="ECO:0000256" key="14">
    <source>
        <dbReference type="ARBA" id="ARBA00022989"/>
    </source>
</evidence>
<reference evidence="23" key="2">
    <citation type="journal article" date="2025" name="Biochemistry">
        <title>The Thermal-Stable LH1-RC Complex of a Hot Spring Purple Bacterium Powers Photosynthesis with Extremely Low-Energy Near-Infrared Light.</title>
        <authorList>
            <person name="Kimura Y."/>
            <person name="Kanno R."/>
            <person name="Mori K."/>
            <person name="Matsuda Y."/>
            <person name="Seto R."/>
            <person name="Takenaka S."/>
            <person name="Mino H."/>
            <person name="Ohkubo T."/>
            <person name="Honda M."/>
            <person name="Sasaki Y.C."/>
            <person name="Kishikawa J.I."/>
            <person name="Mitsuoka K."/>
            <person name="Mio K."/>
            <person name="Hall M."/>
            <person name="Purba E.R."/>
            <person name="Mochizuki T."/>
            <person name="Mizoguchi A."/>
            <person name="Humbel B.M."/>
            <person name="Madigan M.T."/>
            <person name="Wang-Otomo Z.Y."/>
            <person name="Tani K."/>
        </authorList>
    </citation>
    <scope>STRUCTURE BY ELECTRON MICROSCOPY (2.20 ANGSTROMS) IN COMPLEX WITH FE(3+) AND UBIQUINONE-8</scope>
</reference>
<evidence type="ECO:0000256" key="16">
    <source>
        <dbReference type="ARBA" id="ARBA00023004"/>
    </source>
</evidence>
<dbReference type="EMDB" id="EMD-61095"/>
<evidence type="ECO:0007829" key="23">
    <source>
        <dbReference type="PDB" id="9J2F"/>
    </source>
</evidence>
<keyword evidence="8" id="KW-0602">Photosynthesis</keyword>
<feature type="binding site" evidence="23">
    <location>
        <position position="231"/>
    </location>
    <ligand>
        <name>Fe(3+)</name>
        <dbReference type="ChEBI" id="CHEBI:29034"/>
    </ligand>
</feature>
<keyword evidence="14 20" id="KW-1133">Transmembrane helix</keyword>
<dbReference type="Gene3D" id="1.20.85.10">
    <property type="entry name" value="Photosystem II protein D1-like"/>
    <property type="match status" value="2"/>
</dbReference>
<evidence type="ECO:0000256" key="18">
    <source>
        <dbReference type="ARBA" id="ARBA00033393"/>
    </source>
</evidence>
<keyword evidence="6" id="KW-0674">Reaction center</keyword>
<keyword evidence="13" id="KW-0249">Electron transport</keyword>
<keyword evidence="11" id="KW-0460">Magnesium</keyword>
<evidence type="ECO:0000256" key="10">
    <source>
        <dbReference type="ARBA" id="ARBA00022723"/>
    </source>
</evidence>
<dbReference type="InterPro" id="IPR055265">
    <property type="entry name" value="Photo_RC_L/M_CS"/>
</dbReference>
<keyword evidence="12" id="KW-0076">Bacteriochlorophyll</keyword>
<evidence type="ECO:0000256" key="4">
    <source>
        <dbReference type="ARBA" id="ARBA00021599"/>
    </source>
</evidence>
<evidence type="ECO:0000313" key="21">
    <source>
        <dbReference type="EMBL" id="BBF91555.1"/>
    </source>
</evidence>
<evidence type="ECO:0000256" key="8">
    <source>
        <dbReference type="ARBA" id="ARBA00022531"/>
    </source>
</evidence>
<keyword evidence="17 20" id="KW-0472">Membrane</keyword>
<evidence type="ECO:0000256" key="5">
    <source>
        <dbReference type="ARBA" id="ARBA00022448"/>
    </source>
</evidence>
<feature type="transmembrane region" description="Helical" evidence="20">
    <location>
        <begin position="233"/>
        <end position="256"/>
    </location>
</feature>
<dbReference type="SMR" id="A0A348FW72"/>
<dbReference type="InterPro" id="IPR005871">
    <property type="entry name" value="Photo_RC_L"/>
</dbReference>
<dbReference type="Pfam" id="PF00124">
    <property type="entry name" value="Photo_RC"/>
    <property type="match status" value="1"/>
</dbReference>
<evidence type="ECO:0000256" key="1">
    <source>
        <dbReference type="ARBA" id="ARBA00002611"/>
    </source>
</evidence>
<evidence type="ECO:0000256" key="7">
    <source>
        <dbReference type="ARBA" id="ARBA00022494"/>
    </source>
</evidence>
<keyword evidence="22" id="KW-1185">Reference proteome</keyword>
<feature type="transmembrane region" description="Helical" evidence="20">
    <location>
        <begin position="178"/>
        <end position="199"/>
    </location>
</feature>
<feature type="binding site" evidence="23">
    <location>
        <position position="191"/>
    </location>
    <ligand>
        <name>Fe(3+)</name>
        <dbReference type="ChEBI" id="CHEBI:29034"/>
    </ligand>
</feature>
<comment type="similarity">
    <text evidence="3 19">Belongs to the reaction center PufL/M/PsbA/D family.</text>
</comment>
<dbReference type="InterPro" id="IPR000484">
    <property type="entry name" value="Photo_RC_L/M"/>
</dbReference>
<dbReference type="GO" id="GO:0009772">
    <property type="term" value="P:photosynthetic electron transport in photosystem II"/>
    <property type="evidence" value="ECO:0007669"/>
    <property type="project" value="InterPro"/>
</dbReference>
<dbReference type="OrthoDB" id="8555181at2"/>
<evidence type="ECO:0000256" key="6">
    <source>
        <dbReference type="ARBA" id="ARBA00022469"/>
    </source>
</evidence>
<evidence type="ECO:0000256" key="2">
    <source>
        <dbReference type="ARBA" id="ARBA00004127"/>
    </source>
</evidence>
<dbReference type="CDD" id="cd09290">
    <property type="entry name" value="Photo-RC_L"/>
    <property type="match status" value="1"/>
</dbReference>
<feature type="binding site" evidence="23">
    <location>
        <position position="191"/>
    </location>
    <ligand>
        <name>ubiquinone-8</name>
        <dbReference type="ChEBI" id="CHEBI:61683"/>
    </ligand>
</feature>
<evidence type="ECO:0000256" key="19">
    <source>
        <dbReference type="RuleBase" id="RU004331"/>
    </source>
</evidence>
<keyword evidence="9 20" id="KW-0812">Transmembrane</keyword>
<keyword evidence="23" id="KW-0002">3D-structure</keyword>
<gene>
    <name evidence="21" type="ORF">BLTE_02400</name>
</gene>
<evidence type="ECO:0000256" key="15">
    <source>
        <dbReference type="ARBA" id="ARBA00022991"/>
    </source>
</evidence>
<dbReference type="NCBIfam" id="TIGR01157">
    <property type="entry name" value="pufL"/>
    <property type="match status" value="1"/>
</dbReference>
<feature type="transmembrane region" description="Helical" evidence="20">
    <location>
        <begin position="30"/>
        <end position="54"/>
    </location>
</feature>
<feature type="binding site" evidence="23">
    <location>
        <position position="224"/>
    </location>
    <ligand>
        <name>ubiquinone-8</name>
        <dbReference type="ChEBI" id="CHEBI:61683"/>
    </ligand>
</feature>
<dbReference type="PRINTS" id="PR00256">
    <property type="entry name" value="REACTNCENTRE"/>
</dbReference>
<feature type="transmembrane region" description="Helical" evidence="20">
    <location>
        <begin position="115"/>
        <end position="135"/>
    </location>
</feature>
<dbReference type="PROSITE" id="PS00244">
    <property type="entry name" value="REACTION_CENTER"/>
    <property type="match status" value="1"/>
</dbReference>